<proteinExistence type="predicted"/>
<evidence type="ECO:0000313" key="1">
    <source>
        <dbReference type="EMBL" id="MRG74465.1"/>
    </source>
</evidence>
<accession>A0AAW9U2N5</accession>
<sequence length="89" mass="10426">MENKKVYVVVIVDHQEFWQEPTDYITTATTLDKAKKLLVQYLQFNEYSAVDFGQELNNSIEIWEQEIDALKPRITFGINLNELLSEAED</sequence>
<dbReference type="EMBL" id="WJMV01000003">
    <property type="protein sequence ID" value="MRG74465.1"/>
    <property type="molecule type" value="Genomic_DNA"/>
</dbReference>
<dbReference type="RefSeq" id="WP_019253555.1">
    <property type="nucleotide sequence ID" value="NZ_JAJAOY010000010.1"/>
</dbReference>
<evidence type="ECO:0008006" key="3">
    <source>
        <dbReference type="Google" id="ProtNLM"/>
    </source>
</evidence>
<dbReference type="AlphaFoldDB" id="A0AAW9U2N5"/>
<organism evidence="1 2">
    <name type="scientific">Limosilactobacillus reuteri</name>
    <name type="common">Lactobacillus reuteri</name>
    <dbReference type="NCBI Taxonomy" id="1598"/>
    <lineage>
        <taxon>Bacteria</taxon>
        <taxon>Bacillati</taxon>
        <taxon>Bacillota</taxon>
        <taxon>Bacilli</taxon>
        <taxon>Lactobacillales</taxon>
        <taxon>Lactobacillaceae</taxon>
        <taxon>Limosilactobacillus</taxon>
    </lineage>
</organism>
<protein>
    <recommendedName>
        <fullName evidence="3">Type II toxin-antitoxin system HicB family antitoxin</fullName>
    </recommendedName>
</protein>
<reference evidence="1 2" key="1">
    <citation type="submission" date="2019-11" db="EMBL/GenBank/DDBJ databases">
        <title>Draft genome sequence of 12 host-associated Lactobacillus reuteri rodent strains.</title>
        <authorList>
            <person name="Zhang S."/>
            <person name="Ozcam M."/>
            <person name="Van Pijkeren J.P."/>
        </authorList>
    </citation>
    <scope>NUCLEOTIDE SEQUENCE [LARGE SCALE GENOMIC DNA]</scope>
    <source>
        <strain evidence="1 2">6799jm-1</strain>
    </source>
</reference>
<dbReference type="Proteomes" id="UP000452188">
    <property type="component" value="Unassembled WGS sequence"/>
</dbReference>
<name>A0AAW9U2N5_LIMRT</name>
<gene>
    <name evidence="1" type="ORF">GIX79_01550</name>
</gene>
<comment type="caution">
    <text evidence="1">The sequence shown here is derived from an EMBL/GenBank/DDBJ whole genome shotgun (WGS) entry which is preliminary data.</text>
</comment>
<evidence type="ECO:0000313" key="2">
    <source>
        <dbReference type="Proteomes" id="UP000452188"/>
    </source>
</evidence>